<accession>A0ABD1IT51</accession>
<dbReference type="GO" id="GO:0005886">
    <property type="term" value="C:plasma membrane"/>
    <property type="evidence" value="ECO:0007669"/>
    <property type="project" value="UniProtKB-SubCell"/>
</dbReference>
<proteinExistence type="predicted"/>
<dbReference type="Proteomes" id="UP001591681">
    <property type="component" value="Unassembled WGS sequence"/>
</dbReference>
<evidence type="ECO:0000259" key="7">
    <source>
        <dbReference type="Pfam" id="PF00029"/>
    </source>
</evidence>
<feature type="domain" description="Connexin N-terminal" evidence="7">
    <location>
        <begin position="15"/>
        <end position="221"/>
    </location>
</feature>
<feature type="transmembrane region" description="Helical" evidence="6">
    <location>
        <begin position="199"/>
        <end position="225"/>
    </location>
</feature>
<comment type="caution">
    <text evidence="8">The sequence shown here is derived from an EMBL/GenBank/DDBJ whole genome shotgun (WGS) entry which is preliminary data.</text>
</comment>
<evidence type="ECO:0000256" key="2">
    <source>
        <dbReference type="ARBA" id="ARBA00022475"/>
    </source>
</evidence>
<evidence type="ECO:0000256" key="6">
    <source>
        <dbReference type="SAM" id="Phobius"/>
    </source>
</evidence>
<comment type="subcellular location">
    <subcellularLocation>
        <location evidence="1">Cell membrane</location>
        <topology evidence="1">Multi-pass membrane protein</topology>
    </subcellularLocation>
</comment>
<feature type="transmembrane region" description="Helical" evidence="6">
    <location>
        <begin position="28"/>
        <end position="48"/>
    </location>
</feature>
<organism evidence="8 9">
    <name type="scientific">Coilia grayii</name>
    <name type="common">Gray's grenadier anchovy</name>
    <dbReference type="NCBI Taxonomy" id="363190"/>
    <lineage>
        <taxon>Eukaryota</taxon>
        <taxon>Metazoa</taxon>
        <taxon>Chordata</taxon>
        <taxon>Craniata</taxon>
        <taxon>Vertebrata</taxon>
        <taxon>Euteleostomi</taxon>
        <taxon>Actinopterygii</taxon>
        <taxon>Neopterygii</taxon>
        <taxon>Teleostei</taxon>
        <taxon>Clupei</taxon>
        <taxon>Clupeiformes</taxon>
        <taxon>Clupeoidei</taxon>
        <taxon>Engraulidae</taxon>
        <taxon>Coilinae</taxon>
        <taxon>Coilia</taxon>
    </lineage>
</organism>
<evidence type="ECO:0000256" key="4">
    <source>
        <dbReference type="ARBA" id="ARBA00022989"/>
    </source>
</evidence>
<dbReference type="EMBL" id="JBHFQA010000023">
    <property type="protein sequence ID" value="KAL2078049.1"/>
    <property type="molecule type" value="Genomic_DNA"/>
</dbReference>
<keyword evidence="3 6" id="KW-0812">Transmembrane</keyword>
<sequence length="240" mass="26682">MAAALVTGLIPILRTAVDTTTTYKARTIWFGFLAVRLVVLFVSELPWFKLDNEFSCNGTLRDSLCTRACFNKHFDRPAVVAWNFLFVLLVMSVLLMELFSGHLRASARKHSLKQKSAEGQAEAQELMMLDFHASKTAVLSYLLSVALRIAVEAVFVYILLWWNLPKMENGPHECMLEGPICPSLQLCVVRAAPEKRMSIFAMASISCLVMAASGLFFVYCVIHYLCNWGGGSNTATSSVL</sequence>
<feature type="transmembrane region" description="Helical" evidence="6">
    <location>
        <begin position="138"/>
        <end position="162"/>
    </location>
</feature>
<dbReference type="PANTHER" id="PTHR11984">
    <property type="entry name" value="CONNEXIN"/>
    <property type="match status" value="1"/>
</dbReference>
<keyword evidence="9" id="KW-1185">Reference proteome</keyword>
<name>A0ABD1IT51_9TELE</name>
<evidence type="ECO:0000256" key="1">
    <source>
        <dbReference type="ARBA" id="ARBA00004651"/>
    </source>
</evidence>
<evidence type="ECO:0000256" key="3">
    <source>
        <dbReference type="ARBA" id="ARBA00022692"/>
    </source>
</evidence>
<feature type="transmembrane region" description="Helical" evidence="6">
    <location>
        <begin position="80"/>
        <end position="99"/>
    </location>
</feature>
<gene>
    <name evidence="8" type="ORF">ACEWY4_025734</name>
</gene>
<dbReference type="InterPro" id="IPR013092">
    <property type="entry name" value="Connexin_N"/>
</dbReference>
<dbReference type="InterPro" id="IPR000500">
    <property type="entry name" value="Connexin"/>
</dbReference>
<dbReference type="PANTHER" id="PTHR11984:SF20">
    <property type="entry name" value="GAP JUNCTION BETA-1 PROTEIN"/>
    <property type="match status" value="1"/>
</dbReference>
<evidence type="ECO:0000313" key="9">
    <source>
        <dbReference type="Proteomes" id="UP001591681"/>
    </source>
</evidence>
<keyword evidence="4 6" id="KW-1133">Transmembrane helix</keyword>
<evidence type="ECO:0000256" key="5">
    <source>
        <dbReference type="ARBA" id="ARBA00023136"/>
    </source>
</evidence>
<dbReference type="InterPro" id="IPR038359">
    <property type="entry name" value="Connexin_N_sf"/>
</dbReference>
<keyword evidence="5 6" id="KW-0472">Membrane</keyword>
<evidence type="ECO:0000313" key="8">
    <source>
        <dbReference type="EMBL" id="KAL2078049.1"/>
    </source>
</evidence>
<dbReference type="AlphaFoldDB" id="A0ABD1IT51"/>
<dbReference type="Pfam" id="PF00029">
    <property type="entry name" value="Connexin"/>
    <property type="match status" value="1"/>
</dbReference>
<dbReference type="Gene3D" id="1.20.1440.80">
    <property type="entry name" value="Gap junction channel protein cysteine-rich domain"/>
    <property type="match status" value="1"/>
</dbReference>
<keyword evidence="2" id="KW-1003">Cell membrane</keyword>
<reference evidence="8 9" key="1">
    <citation type="submission" date="2024-09" db="EMBL/GenBank/DDBJ databases">
        <title>A chromosome-level genome assembly of Gray's grenadier anchovy, Coilia grayii.</title>
        <authorList>
            <person name="Fu Z."/>
        </authorList>
    </citation>
    <scope>NUCLEOTIDE SEQUENCE [LARGE SCALE GENOMIC DNA]</scope>
    <source>
        <strain evidence="8">G4</strain>
        <tissue evidence="8">Muscle</tissue>
    </source>
</reference>
<protein>
    <recommendedName>
        <fullName evidence="7">Connexin N-terminal domain-containing protein</fullName>
    </recommendedName>
</protein>